<evidence type="ECO:0000256" key="1">
    <source>
        <dbReference type="ARBA" id="ARBA00022490"/>
    </source>
</evidence>
<dbReference type="FunFam" id="3.40.50.620:FF:000057">
    <property type="entry name" value="tRNA-specific 2-thiouridylase MnmA"/>
    <property type="match status" value="1"/>
</dbReference>
<dbReference type="GO" id="GO:0005737">
    <property type="term" value="C:cytoplasm"/>
    <property type="evidence" value="ECO:0007669"/>
    <property type="project" value="UniProtKB-SubCell"/>
</dbReference>
<feature type="active site" description="Cysteine persulfide intermediate" evidence="11">
    <location>
        <position position="198"/>
    </location>
</feature>
<evidence type="ECO:0000256" key="3">
    <source>
        <dbReference type="ARBA" id="ARBA00022679"/>
    </source>
</evidence>
<evidence type="ECO:0000313" key="13">
    <source>
        <dbReference type="Proteomes" id="UP000188324"/>
    </source>
</evidence>
<feature type="disulfide bond" description="Alternate" evidence="11">
    <location>
        <begin position="101"/>
        <end position="198"/>
    </location>
</feature>
<sequence length="358" mass="38722">MRVLVAMSGGVDSAVAAARLVAEGHDVTGVHLALSRNPASYRSGARGCCSLEDSHDARRVADKLDIPFYVWDFAEEFHEAVVEDFVAEYRAGRTPNPCLRCNEKIKFAAVLDRGVRLGFDAVATGHYADLRHHDDSSVTLHRAADAAKDQSYVLGMLNQDQLRRCLFPLHDVEKPVVREEANVLGFGVARKPDSHDICFIADGDTQGFLGRYIDERPGSIVDAAGQVLGEHLGTHRYTVGQRRGLDLRVPAPTGEPRYVLSIEPVSNTVVVGGREDLAVGELGCIRATWTGEPVAGRWRGEAQFRAHGIPQPASFEAVGDGLRVTFDEPASGVAPGQTVVAYDDDRVVGSAVIAETSR</sequence>
<dbReference type="InterPro" id="IPR046885">
    <property type="entry name" value="MnmA-like_C"/>
</dbReference>
<dbReference type="GO" id="GO:0103016">
    <property type="term" value="F:tRNA-uridine 2-sulfurtransferase activity"/>
    <property type="evidence" value="ECO:0007669"/>
    <property type="project" value="UniProtKB-EC"/>
</dbReference>
<feature type="site" description="Interaction with tRNA" evidence="11">
    <location>
        <position position="126"/>
    </location>
</feature>
<organism evidence="12 13">
    <name type="scientific">Tessaracoccus flavus</name>
    <dbReference type="NCBI Taxonomy" id="1610493"/>
    <lineage>
        <taxon>Bacteria</taxon>
        <taxon>Bacillati</taxon>
        <taxon>Actinomycetota</taxon>
        <taxon>Actinomycetes</taxon>
        <taxon>Propionibacteriales</taxon>
        <taxon>Propionibacteriaceae</taxon>
        <taxon>Tessaracoccus</taxon>
    </lineage>
</organism>
<dbReference type="AlphaFoldDB" id="A0A1Q2CEH7"/>
<dbReference type="InterPro" id="IPR004506">
    <property type="entry name" value="MnmA-like"/>
</dbReference>
<dbReference type="InterPro" id="IPR014729">
    <property type="entry name" value="Rossmann-like_a/b/a_fold"/>
</dbReference>
<dbReference type="Pfam" id="PF03054">
    <property type="entry name" value="tRNA_Me_trans"/>
    <property type="match status" value="1"/>
</dbReference>
<dbReference type="Gene3D" id="2.40.30.10">
    <property type="entry name" value="Translation factors"/>
    <property type="match status" value="1"/>
</dbReference>
<evidence type="ECO:0000256" key="2">
    <source>
        <dbReference type="ARBA" id="ARBA00022555"/>
    </source>
</evidence>
<feature type="binding site" evidence="11">
    <location>
        <position position="125"/>
    </location>
    <ligand>
        <name>ATP</name>
        <dbReference type="ChEBI" id="CHEBI:30616"/>
    </ligand>
</feature>
<comment type="catalytic activity">
    <reaction evidence="9 11">
        <text>S-sulfanyl-L-cysteinyl-[protein] + uridine(34) in tRNA + AH2 + ATP = 2-thiouridine(34) in tRNA + L-cysteinyl-[protein] + A + AMP + diphosphate + H(+)</text>
        <dbReference type="Rhea" id="RHEA:47032"/>
        <dbReference type="Rhea" id="RHEA-COMP:10131"/>
        <dbReference type="Rhea" id="RHEA-COMP:11726"/>
        <dbReference type="Rhea" id="RHEA-COMP:11727"/>
        <dbReference type="Rhea" id="RHEA-COMP:11728"/>
        <dbReference type="ChEBI" id="CHEBI:13193"/>
        <dbReference type="ChEBI" id="CHEBI:15378"/>
        <dbReference type="ChEBI" id="CHEBI:17499"/>
        <dbReference type="ChEBI" id="CHEBI:29950"/>
        <dbReference type="ChEBI" id="CHEBI:30616"/>
        <dbReference type="ChEBI" id="CHEBI:33019"/>
        <dbReference type="ChEBI" id="CHEBI:61963"/>
        <dbReference type="ChEBI" id="CHEBI:65315"/>
        <dbReference type="ChEBI" id="CHEBI:87170"/>
        <dbReference type="ChEBI" id="CHEBI:456215"/>
        <dbReference type="EC" id="2.8.1.13"/>
    </reaction>
</comment>
<feature type="binding site" evidence="11">
    <location>
        <position position="32"/>
    </location>
    <ligand>
        <name>ATP</name>
        <dbReference type="ChEBI" id="CHEBI:30616"/>
    </ligand>
</feature>
<protein>
    <recommendedName>
        <fullName evidence="11">tRNA-specific 2-thiouridylase MnmA</fullName>
        <ecNumber evidence="11">2.8.1.13</ecNumber>
    </recommendedName>
</protein>
<comment type="subcellular location">
    <subcellularLocation>
        <location evidence="11">Cytoplasm</location>
    </subcellularLocation>
</comment>
<dbReference type="GO" id="GO:0000049">
    <property type="term" value="F:tRNA binding"/>
    <property type="evidence" value="ECO:0007669"/>
    <property type="project" value="UniProtKB-KW"/>
</dbReference>
<dbReference type="PANTHER" id="PTHR11933:SF5">
    <property type="entry name" value="MITOCHONDRIAL TRNA-SPECIFIC 2-THIOURIDYLASE 1"/>
    <property type="match status" value="1"/>
</dbReference>
<evidence type="ECO:0000313" key="12">
    <source>
        <dbReference type="EMBL" id="AQP44508.1"/>
    </source>
</evidence>
<dbReference type="Gene3D" id="3.40.50.620">
    <property type="entry name" value="HUPs"/>
    <property type="match status" value="1"/>
</dbReference>
<dbReference type="SUPFAM" id="SSF52402">
    <property type="entry name" value="Adenine nucleotide alpha hydrolases-like"/>
    <property type="match status" value="1"/>
</dbReference>
<evidence type="ECO:0000256" key="9">
    <source>
        <dbReference type="ARBA" id="ARBA00051542"/>
    </source>
</evidence>
<keyword evidence="4 11" id="KW-0819">tRNA processing</keyword>
<dbReference type="FunFam" id="2.30.30.280:FF:000001">
    <property type="entry name" value="tRNA-specific 2-thiouridylase MnmA"/>
    <property type="match status" value="1"/>
</dbReference>
<dbReference type="NCBIfam" id="NF001138">
    <property type="entry name" value="PRK00143.1"/>
    <property type="match status" value="1"/>
</dbReference>
<keyword evidence="8 11" id="KW-1015">Disulfide bond</keyword>
<keyword evidence="1 11" id="KW-0963">Cytoplasm</keyword>
<evidence type="ECO:0000256" key="11">
    <source>
        <dbReference type="HAMAP-Rule" id="MF_00144"/>
    </source>
</evidence>
<keyword evidence="3 11" id="KW-0808">Transferase</keyword>
<dbReference type="InterPro" id="IPR023382">
    <property type="entry name" value="MnmA-like_central_sf"/>
</dbReference>
<feature type="active site" description="Nucleophile" evidence="11">
    <location>
        <position position="101"/>
    </location>
</feature>
<accession>A0A1Q2CEH7</accession>
<dbReference type="Gene3D" id="2.30.30.280">
    <property type="entry name" value="Adenine nucleotide alpha hydrolases-like domains"/>
    <property type="match status" value="1"/>
</dbReference>
<evidence type="ECO:0000256" key="6">
    <source>
        <dbReference type="ARBA" id="ARBA00022840"/>
    </source>
</evidence>
<dbReference type="NCBIfam" id="TIGR00420">
    <property type="entry name" value="trmU"/>
    <property type="match status" value="1"/>
</dbReference>
<dbReference type="OrthoDB" id="9800696at2"/>
<dbReference type="CDD" id="cd01998">
    <property type="entry name" value="MnmA_TRMU-like"/>
    <property type="match status" value="1"/>
</dbReference>
<dbReference type="Pfam" id="PF20258">
    <property type="entry name" value="tRNA_Me_trans_C"/>
    <property type="match status" value="1"/>
</dbReference>
<feature type="region of interest" description="Interaction with tRNA" evidence="11">
    <location>
        <begin position="148"/>
        <end position="150"/>
    </location>
</feature>
<dbReference type="RefSeq" id="WP_077341669.1">
    <property type="nucleotide sequence ID" value="NZ_CP019605.1"/>
</dbReference>
<dbReference type="GO" id="GO:0002143">
    <property type="term" value="P:tRNA wobble position uridine thiolation"/>
    <property type="evidence" value="ECO:0007669"/>
    <property type="project" value="TreeGrafter"/>
</dbReference>
<comment type="function">
    <text evidence="10 11">Catalyzes the 2-thiolation of uridine at the wobble position (U34) of tRNA, leading to the formation of s(2)U34.</text>
</comment>
<evidence type="ECO:0000256" key="8">
    <source>
        <dbReference type="ARBA" id="ARBA00023157"/>
    </source>
</evidence>
<evidence type="ECO:0000256" key="4">
    <source>
        <dbReference type="ARBA" id="ARBA00022694"/>
    </source>
</evidence>
<dbReference type="PANTHER" id="PTHR11933">
    <property type="entry name" value="TRNA 5-METHYLAMINOMETHYL-2-THIOURIDYLATE -METHYLTRANSFERASE"/>
    <property type="match status" value="1"/>
</dbReference>
<keyword evidence="2 11" id="KW-0820">tRNA-binding</keyword>
<comment type="caution">
    <text evidence="11">Lacks conserved residue(s) required for the propagation of feature annotation.</text>
</comment>
<dbReference type="Pfam" id="PF20259">
    <property type="entry name" value="tRNA_Me_trans_M"/>
    <property type="match status" value="1"/>
</dbReference>
<dbReference type="HAMAP" id="MF_00144">
    <property type="entry name" value="tRNA_thiouridyl_MnmA"/>
    <property type="match status" value="1"/>
</dbReference>
<name>A0A1Q2CEH7_9ACTN</name>
<dbReference type="KEGG" id="tfl:RPIT_06530"/>
<feature type="binding site" evidence="11">
    <location>
        <begin position="6"/>
        <end position="13"/>
    </location>
    <ligand>
        <name>ATP</name>
        <dbReference type="ChEBI" id="CHEBI:30616"/>
    </ligand>
</feature>
<keyword evidence="6 11" id="KW-0067">ATP-binding</keyword>
<evidence type="ECO:0000256" key="7">
    <source>
        <dbReference type="ARBA" id="ARBA00022884"/>
    </source>
</evidence>
<dbReference type="InterPro" id="IPR046884">
    <property type="entry name" value="MnmA-like_central"/>
</dbReference>
<proteinExistence type="inferred from homology"/>
<dbReference type="Proteomes" id="UP000188324">
    <property type="component" value="Chromosome"/>
</dbReference>
<keyword evidence="5 11" id="KW-0547">Nucleotide-binding</keyword>
<evidence type="ECO:0000256" key="5">
    <source>
        <dbReference type="ARBA" id="ARBA00022741"/>
    </source>
</evidence>
<keyword evidence="7 11" id="KW-0694">RNA-binding</keyword>
<dbReference type="EC" id="2.8.1.13" evidence="11"/>
<feature type="site" description="Interaction with tRNA" evidence="11">
    <location>
        <position position="337"/>
    </location>
</feature>
<gene>
    <name evidence="11" type="primary">mnmA</name>
    <name evidence="12" type="ORF">RPIT_06530</name>
</gene>
<dbReference type="EMBL" id="CP019605">
    <property type="protein sequence ID" value="AQP44508.1"/>
    <property type="molecule type" value="Genomic_DNA"/>
</dbReference>
<dbReference type="STRING" id="1610493.RPIT_06530"/>
<comment type="similarity">
    <text evidence="11">Belongs to the MnmA/TRMU family.</text>
</comment>
<keyword evidence="13" id="KW-1185">Reference proteome</keyword>
<reference evidence="12 13" key="1">
    <citation type="journal article" date="2016" name="Int. J. Syst. Evol. Microbiol.">
        <title>Tessaracoccus flavus sp. nov., isolated from the drainage system of a lindane-producing factory.</title>
        <authorList>
            <person name="Kumari R."/>
            <person name="Singh P."/>
            <person name="Schumann P."/>
            <person name="Lal R."/>
        </authorList>
    </citation>
    <scope>NUCLEOTIDE SEQUENCE [LARGE SCALE GENOMIC DNA]</scope>
    <source>
        <strain evidence="12 13">RP1T</strain>
    </source>
</reference>
<evidence type="ECO:0000256" key="10">
    <source>
        <dbReference type="ARBA" id="ARBA00056575"/>
    </source>
</evidence>
<dbReference type="GO" id="GO:0005524">
    <property type="term" value="F:ATP binding"/>
    <property type="evidence" value="ECO:0007669"/>
    <property type="project" value="UniProtKB-KW"/>
</dbReference>